<keyword evidence="2" id="KW-0812">Transmembrane</keyword>
<sequence length="84" mass="9443">MKRNFPVWQVTLPLAGVLIFVVGAITTIYMTDGGYIFQFEATPQKVKVRTVIDKRNNNPAEKAAKSKREIDSQRKAAAPKLTHQ</sequence>
<evidence type="ECO:0000256" key="2">
    <source>
        <dbReference type="SAM" id="Phobius"/>
    </source>
</evidence>
<evidence type="ECO:0000313" key="4">
    <source>
        <dbReference type="Proteomes" id="UP000660380"/>
    </source>
</evidence>
<reference evidence="3 4" key="1">
    <citation type="journal article" date="2020" name="ISME J.">
        <title>Comparative genomics reveals insights into cyanobacterial evolution and habitat adaptation.</title>
        <authorList>
            <person name="Chen M.Y."/>
            <person name="Teng W.K."/>
            <person name="Zhao L."/>
            <person name="Hu C.X."/>
            <person name="Zhou Y.K."/>
            <person name="Han B.P."/>
            <person name="Song L.R."/>
            <person name="Shu W.S."/>
        </authorList>
    </citation>
    <scope>NUCLEOTIDE SEQUENCE [LARGE SCALE GENOMIC DNA]</scope>
    <source>
        <strain evidence="3 4">FACHB-248</strain>
    </source>
</reference>
<feature type="region of interest" description="Disordered" evidence="1">
    <location>
        <begin position="52"/>
        <end position="84"/>
    </location>
</feature>
<dbReference type="RefSeq" id="WP_038295651.1">
    <property type="nucleotide sequence ID" value="NZ_JACJTA010000092.1"/>
</dbReference>
<name>A0ABR8GXV8_9CYAN</name>
<protein>
    <submittedName>
        <fullName evidence="3">Uncharacterized protein</fullName>
    </submittedName>
</protein>
<feature type="transmembrane region" description="Helical" evidence="2">
    <location>
        <begin position="12"/>
        <end position="30"/>
    </location>
</feature>
<gene>
    <name evidence="3" type="ORF">H6G81_28655</name>
</gene>
<feature type="compositionally biased region" description="Basic and acidic residues" evidence="1">
    <location>
        <begin position="52"/>
        <end position="74"/>
    </location>
</feature>
<proteinExistence type="predicted"/>
<keyword evidence="2" id="KW-1133">Transmembrane helix</keyword>
<accession>A0ABR8GXV8</accession>
<dbReference type="EMBL" id="JACJTA010000092">
    <property type="protein sequence ID" value="MBD2608381.1"/>
    <property type="molecule type" value="Genomic_DNA"/>
</dbReference>
<comment type="caution">
    <text evidence="3">The sequence shown here is derived from an EMBL/GenBank/DDBJ whole genome shotgun (WGS) entry which is preliminary data.</text>
</comment>
<keyword evidence="4" id="KW-1185">Reference proteome</keyword>
<evidence type="ECO:0000313" key="3">
    <source>
        <dbReference type="EMBL" id="MBD2608381.1"/>
    </source>
</evidence>
<organism evidence="3 4">
    <name type="scientific">Scytonema hofmannii FACHB-248</name>
    <dbReference type="NCBI Taxonomy" id="1842502"/>
    <lineage>
        <taxon>Bacteria</taxon>
        <taxon>Bacillati</taxon>
        <taxon>Cyanobacteriota</taxon>
        <taxon>Cyanophyceae</taxon>
        <taxon>Nostocales</taxon>
        <taxon>Scytonemataceae</taxon>
        <taxon>Scytonema</taxon>
    </lineage>
</organism>
<evidence type="ECO:0000256" key="1">
    <source>
        <dbReference type="SAM" id="MobiDB-lite"/>
    </source>
</evidence>
<dbReference type="Proteomes" id="UP000660380">
    <property type="component" value="Unassembled WGS sequence"/>
</dbReference>
<keyword evidence="2" id="KW-0472">Membrane</keyword>